<dbReference type="EMBL" id="JACHGN010000030">
    <property type="protein sequence ID" value="MBB5139578.1"/>
    <property type="molecule type" value="Genomic_DNA"/>
</dbReference>
<dbReference type="AlphaFoldDB" id="A0A840PJ71"/>
<dbReference type="SUPFAM" id="SSF48452">
    <property type="entry name" value="TPR-like"/>
    <property type="match status" value="1"/>
</dbReference>
<dbReference type="InterPro" id="IPR010982">
    <property type="entry name" value="Lambda_DNA-bd_dom_sf"/>
</dbReference>
<feature type="domain" description="HTH cro/C1-type" evidence="1">
    <location>
        <begin position="9"/>
        <end position="64"/>
    </location>
</feature>
<dbReference type="Gene3D" id="1.25.40.10">
    <property type="entry name" value="Tetratricopeptide repeat domain"/>
    <property type="match status" value="1"/>
</dbReference>
<name>A0A840PJ71_9ACTN</name>
<dbReference type="InterPro" id="IPR011990">
    <property type="entry name" value="TPR-like_helical_dom_sf"/>
</dbReference>
<dbReference type="InterPro" id="IPR001387">
    <property type="entry name" value="Cro/C1-type_HTH"/>
</dbReference>
<evidence type="ECO:0000313" key="2">
    <source>
        <dbReference type="EMBL" id="MBB5139578.1"/>
    </source>
</evidence>
<dbReference type="Gene3D" id="1.10.260.40">
    <property type="entry name" value="lambda repressor-like DNA-binding domains"/>
    <property type="match status" value="1"/>
</dbReference>
<accession>A0A840PJ71</accession>
<dbReference type="SMART" id="SM00530">
    <property type="entry name" value="HTH_XRE"/>
    <property type="match status" value="1"/>
</dbReference>
<gene>
    <name evidence="2" type="ORF">HNP84_009341</name>
</gene>
<evidence type="ECO:0000313" key="3">
    <source>
        <dbReference type="Proteomes" id="UP000578449"/>
    </source>
</evidence>
<organism evidence="2 3">
    <name type="scientific">Thermocatellispora tengchongensis</name>
    <dbReference type="NCBI Taxonomy" id="1073253"/>
    <lineage>
        <taxon>Bacteria</taxon>
        <taxon>Bacillati</taxon>
        <taxon>Actinomycetota</taxon>
        <taxon>Actinomycetes</taxon>
        <taxon>Streptosporangiales</taxon>
        <taxon>Streptosporangiaceae</taxon>
        <taxon>Thermocatellispora</taxon>
    </lineage>
</organism>
<dbReference type="Proteomes" id="UP000578449">
    <property type="component" value="Unassembled WGS sequence"/>
</dbReference>
<proteinExistence type="predicted"/>
<dbReference type="CDD" id="cd00093">
    <property type="entry name" value="HTH_XRE"/>
    <property type="match status" value="1"/>
</dbReference>
<comment type="caution">
    <text evidence="2">The sequence shown here is derived from an EMBL/GenBank/DDBJ whole genome shotgun (WGS) entry which is preliminary data.</text>
</comment>
<dbReference type="GO" id="GO:0003677">
    <property type="term" value="F:DNA binding"/>
    <property type="evidence" value="ECO:0007669"/>
    <property type="project" value="UniProtKB-KW"/>
</dbReference>
<protein>
    <submittedName>
        <fullName evidence="2">Putative XRE-type DNA-binding protein/tetratricopeptide (TPR) repeat protein</fullName>
    </submittedName>
</protein>
<reference evidence="2 3" key="1">
    <citation type="submission" date="2020-08" db="EMBL/GenBank/DDBJ databases">
        <title>Genomic Encyclopedia of Type Strains, Phase IV (KMG-IV): sequencing the most valuable type-strain genomes for metagenomic binning, comparative biology and taxonomic classification.</title>
        <authorList>
            <person name="Goeker M."/>
        </authorList>
    </citation>
    <scope>NUCLEOTIDE SEQUENCE [LARGE SCALE GENOMIC DNA]</scope>
    <source>
        <strain evidence="2 3">DSM 45615</strain>
    </source>
</reference>
<keyword evidence="3" id="KW-1185">Reference proteome</keyword>
<sequence length="382" mass="41827">MSMHTLADVLKSVMRTRQWSQARLGQEFGVSQEWVSKVTRGKLDPGIGKISRLLDHVGWEVRIVPKGEETDPVKRRQFLTVAASVAFVPSASANPYRDPAYVHTLAKTLNEGLYDHGGIPILPTAIRHVRHLESALTGDDRHLQAAASDLAFWAAWIARDAGRFDTAEHLGRLALALAERAGDQEAQSAACSALSKISANRHRLDQAVMYAQRGIAFQEITDERRAWLYVRLGDALARVGGQEYSAHDALARAQGFAENLPNVVDTADLIMSAGGALSKLRAYEDAYSSLGEAVRLSGDRSPLLRADTLCFQAVTALHAADPLFAADRMFGLARVTPLISSSRLDKKLNELLAISARWTAVPEIRSAREQLHTIRQPITPDA</sequence>
<dbReference type="RefSeq" id="WP_185056391.1">
    <property type="nucleotide sequence ID" value="NZ_BAABIX010000032.1"/>
</dbReference>
<evidence type="ECO:0000259" key="1">
    <source>
        <dbReference type="SMART" id="SM00530"/>
    </source>
</evidence>
<keyword evidence="2" id="KW-0238">DNA-binding</keyword>
<dbReference type="SUPFAM" id="SSF47413">
    <property type="entry name" value="lambda repressor-like DNA-binding domains"/>
    <property type="match status" value="1"/>
</dbReference>